<evidence type="ECO:0000256" key="7">
    <source>
        <dbReference type="ARBA" id="ARBA00035255"/>
    </source>
</evidence>
<dbReference type="InterPro" id="IPR018192">
    <property type="entry name" value="Ribosomal_uS5_N_CS"/>
</dbReference>
<comment type="caution">
    <text evidence="11">The sequence shown here is derived from an EMBL/GenBank/DDBJ whole genome shotgun (WGS) entry which is preliminary data.</text>
</comment>
<dbReference type="GO" id="GO:0015935">
    <property type="term" value="C:small ribosomal subunit"/>
    <property type="evidence" value="ECO:0007669"/>
    <property type="project" value="InterPro"/>
</dbReference>
<dbReference type="eggNOG" id="COG0098">
    <property type="taxonomic scope" value="Bacteria"/>
</dbReference>
<dbReference type="NCBIfam" id="TIGR01021">
    <property type="entry name" value="rpsE_bact"/>
    <property type="match status" value="1"/>
</dbReference>
<dbReference type="PANTHER" id="PTHR48277">
    <property type="entry name" value="MITOCHONDRIAL RIBOSOMAL PROTEIN S5"/>
    <property type="match status" value="1"/>
</dbReference>
<dbReference type="Gene3D" id="3.30.230.10">
    <property type="match status" value="1"/>
</dbReference>
<dbReference type="InterPro" id="IPR020568">
    <property type="entry name" value="Ribosomal_Su5_D2-typ_SF"/>
</dbReference>
<dbReference type="GO" id="GO:0006412">
    <property type="term" value="P:translation"/>
    <property type="evidence" value="ECO:0007669"/>
    <property type="project" value="UniProtKB-UniRule"/>
</dbReference>
<evidence type="ECO:0000313" key="11">
    <source>
        <dbReference type="EMBL" id="GAL84117.1"/>
    </source>
</evidence>
<dbReference type="EMBL" id="BBLT01000002">
    <property type="protein sequence ID" value="GAL84117.1"/>
    <property type="molecule type" value="Genomic_DNA"/>
</dbReference>
<comment type="function">
    <text evidence="8">With S4 and S12 plays an important role in translational accuracy.</text>
</comment>
<dbReference type="GO" id="GO:0019843">
    <property type="term" value="F:rRNA binding"/>
    <property type="evidence" value="ECO:0007669"/>
    <property type="project" value="UniProtKB-UniRule"/>
</dbReference>
<evidence type="ECO:0000259" key="10">
    <source>
        <dbReference type="PROSITE" id="PS50881"/>
    </source>
</evidence>
<comment type="domain">
    <text evidence="8">The N-terminal domain interacts with the head of the 30S subunit; the C-terminal domain interacts with the body and contacts protein S4. The interaction surface between S4 and S5 is involved in control of translational fidelity.</text>
</comment>
<dbReference type="FunFam" id="3.30.160.20:FF:000001">
    <property type="entry name" value="30S ribosomal protein S5"/>
    <property type="match status" value="1"/>
</dbReference>
<proteinExistence type="inferred from homology"/>
<evidence type="ECO:0000256" key="4">
    <source>
        <dbReference type="ARBA" id="ARBA00022884"/>
    </source>
</evidence>
<dbReference type="InterPro" id="IPR000851">
    <property type="entry name" value="Ribosomal_uS5"/>
</dbReference>
<comment type="subunit">
    <text evidence="8">Part of the 30S ribosomal subunit. Contacts proteins S4 and S8.</text>
</comment>
<dbReference type="HAMAP" id="MF_01307_B">
    <property type="entry name" value="Ribosomal_uS5_B"/>
    <property type="match status" value="1"/>
</dbReference>
<comment type="similarity">
    <text evidence="2 8 9">Belongs to the universal ribosomal protein uS5 family.</text>
</comment>
<dbReference type="RefSeq" id="WP_045460145.1">
    <property type="nucleotide sequence ID" value="NZ_BBLT01000002.1"/>
</dbReference>
<evidence type="ECO:0000256" key="6">
    <source>
        <dbReference type="ARBA" id="ARBA00023274"/>
    </source>
</evidence>
<sequence length="173" mass="18044">MSQVNIRSVKASEIDLKEKVVAIQRVAKVVKGGRRFSFSAIVVVGDGHGVVGYGLGKANEVTDAITKGIDDAKKNLIKVPVLKGTVPHPIHGKYSGGFVFLKPAAPGTGVIAGGAMRAVLESAGVKDVLAKSKGSSNPHNVVKATFDALLRMRAPHVIAQQRGVTLAKVFTGK</sequence>
<keyword evidence="5 8" id="KW-0689">Ribosomal protein</keyword>
<dbReference type="STRING" id="153721.MYP_1345"/>
<evidence type="ECO:0000256" key="3">
    <source>
        <dbReference type="ARBA" id="ARBA00022730"/>
    </source>
</evidence>
<keyword evidence="3 8" id="KW-0699">rRNA-binding</keyword>
<dbReference type="GO" id="GO:0042254">
    <property type="term" value="P:ribosome biogenesis"/>
    <property type="evidence" value="ECO:0007669"/>
    <property type="project" value="UniProtKB-ARBA"/>
</dbReference>
<dbReference type="Pfam" id="PF00333">
    <property type="entry name" value="Ribosomal_S5"/>
    <property type="match status" value="1"/>
</dbReference>
<dbReference type="FunFam" id="3.30.230.10:FF:000002">
    <property type="entry name" value="30S ribosomal protein S5"/>
    <property type="match status" value="1"/>
</dbReference>
<dbReference type="AlphaFoldDB" id="A0A098LCD2"/>
<dbReference type="OrthoDB" id="9809045at2"/>
<dbReference type="InterPro" id="IPR014721">
    <property type="entry name" value="Ribsml_uS5_D2-typ_fold_subgr"/>
</dbReference>
<dbReference type="Gene3D" id="3.30.160.20">
    <property type="match status" value="1"/>
</dbReference>
<keyword evidence="12" id="KW-1185">Reference proteome</keyword>
<protein>
    <recommendedName>
        <fullName evidence="7 8">Small ribosomal subunit protein uS5</fullName>
    </recommendedName>
</protein>
<evidence type="ECO:0000256" key="9">
    <source>
        <dbReference type="RuleBase" id="RU003823"/>
    </source>
</evidence>
<dbReference type="InterPro" id="IPR013810">
    <property type="entry name" value="Ribosomal_uS5_N"/>
</dbReference>
<dbReference type="InterPro" id="IPR005712">
    <property type="entry name" value="Ribosomal_uS5_bac-type"/>
</dbReference>
<dbReference type="Proteomes" id="UP000030185">
    <property type="component" value="Unassembled WGS sequence"/>
</dbReference>
<dbReference type="PANTHER" id="PTHR48277:SF1">
    <property type="entry name" value="MITOCHONDRIAL RIBOSOMAL PROTEIN S5"/>
    <property type="match status" value="1"/>
</dbReference>
<dbReference type="GO" id="GO:0005737">
    <property type="term" value="C:cytoplasm"/>
    <property type="evidence" value="ECO:0007669"/>
    <property type="project" value="UniProtKB-ARBA"/>
</dbReference>
<dbReference type="PROSITE" id="PS00585">
    <property type="entry name" value="RIBOSOMAL_S5"/>
    <property type="match status" value="1"/>
</dbReference>
<accession>A0A098LCD2</accession>
<organism evidence="11 12">
    <name type="scientific">Sporocytophaga myxococcoides</name>
    <dbReference type="NCBI Taxonomy" id="153721"/>
    <lineage>
        <taxon>Bacteria</taxon>
        <taxon>Pseudomonadati</taxon>
        <taxon>Bacteroidota</taxon>
        <taxon>Cytophagia</taxon>
        <taxon>Cytophagales</taxon>
        <taxon>Cytophagaceae</taxon>
        <taxon>Sporocytophaga</taxon>
    </lineage>
</organism>
<keyword evidence="4 8" id="KW-0694">RNA-binding</keyword>
<reference evidence="11 12" key="1">
    <citation type="submission" date="2014-09" db="EMBL/GenBank/DDBJ databases">
        <title>Sporocytophaga myxococcoides PG-01 genome sequencing.</title>
        <authorList>
            <person name="Liu L."/>
            <person name="Gao P.J."/>
            <person name="Chen G.J."/>
            <person name="Wang L.S."/>
        </authorList>
    </citation>
    <scope>NUCLEOTIDE SEQUENCE [LARGE SCALE GENOMIC DNA]</scope>
    <source>
        <strain evidence="11 12">PG-01</strain>
    </source>
</reference>
<feature type="domain" description="S5 DRBM" evidence="10">
    <location>
        <begin position="16"/>
        <end position="79"/>
    </location>
</feature>
<name>A0A098LCD2_9BACT</name>
<comment type="function">
    <text evidence="1 8">Located at the back of the 30S subunit body where it stabilizes the conformation of the head with respect to the body.</text>
</comment>
<dbReference type="InterPro" id="IPR005324">
    <property type="entry name" value="Ribosomal_uS5_C"/>
</dbReference>
<evidence type="ECO:0000256" key="5">
    <source>
        <dbReference type="ARBA" id="ARBA00022980"/>
    </source>
</evidence>
<keyword evidence="6 8" id="KW-0687">Ribonucleoprotein</keyword>
<dbReference type="Pfam" id="PF03719">
    <property type="entry name" value="Ribosomal_S5_C"/>
    <property type="match status" value="1"/>
</dbReference>
<evidence type="ECO:0000256" key="8">
    <source>
        <dbReference type="HAMAP-Rule" id="MF_01307"/>
    </source>
</evidence>
<dbReference type="GO" id="GO:0003735">
    <property type="term" value="F:structural constituent of ribosome"/>
    <property type="evidence" value="ECO:0007669"/>
    <property type="project" value="UniProtKB-UniRule"/>
</dbReference>
<dbReference type="SUPFAM" id="SSF54768">
    <property type="entry name" value="dsRNA-binding domain-like"/>
    <property type="match status" value="1"/>
</dbReference>
<evidence type="ECO:0000313" key="12">
    <source>
        <dbReference type="Proteomes" id="UP000030185"/>
    </source>
</evidence>
<dbReference type="PROSITE" id="PS50881">
    <property type="entry name" value="S5_DSRBD"/>
    <property type="match status" value="1"/>
</dbReference>
<gene>
    <name evidence="8" type="primary">rpsE</name>
    <name evidence="11" type="ORF">MYP_1345</name>
</gene>
<evidence type="ECO:0000256" key="2">
    <source>
        <dbReference type="ARBA" id="ARBA00008945"/>
    </source>
</evidence>
<dbReference type="SUPFAM" id="SSF54211">
    <property type="entry name" value="Ribosomal protein S5 domain 2-like"/>
    <property type="match status" value="1"/>
</dbReference>
<evidence type="ECO:0000256" key="1">
    <source>
        <dbReference type="ARBA" id="ARBA00003093"/>
    </source>
</evidence>